<protein>
    <submittedName>
        <fullName evidence="1">Uncharacterized protein</fullName>
    </submittedName>
</protein>
<comment type="caution">
    <text evidence="1">The sequence shown here is derived from an EMBL/GenBank/DDBJ whole genome shotgun (WGS) entry which is preliminary data.</text>
</comment>
<accession>A0ABP8CNG2</accession>
<dbReference type="EMBL" id="BAABCB010000006">
    <property type="protein sequence ID" value="GAA4241376.1"/>
    <property type="molecule type" value="Genomic_DNA"/>
</dbReference>
<keyword evidence="2" id="KW-1185">Reference proteome</keyword>
<reference evidence="2" key="1">
    <citation type="journal article" date="2019" name="Int. J. Syst. Evol. Microbiol.">
        <title>The Global Catalogue of Microorganisms (GCM) 10K type strain sequencing project: providing services to taxonomists for standard genome sequencing and annotation.</title>
        <authorList>
            <consortium name="The Broad Institute Genomics Platform"/>
            <consortium name="The Broad Institute Genome Sequencing Center for Infectious Disease"/>
            <person name="Wu L."/>
            <person name="Ma J."/>
        </authorList>
    </citation>
    <scope>NUCLEOTIDE SEQUENCE [LARGE SCALE GENOMIC DNA]</scope>
    <source>
        <strain evidence="2">JCM 17633</strain>
    </source>
</reference>
<evidence type="ECO:0000313" key="2">
    <source>
        <dbReference type="Proteomes" id="UP001501682"/>
    </source>
</evidence>
<name>A0ABP8CNG2_9FLAO</name>
<proteinExistence type="predicted"/>
<gene>
    <name evidence="1" type="ORF">GCM10022292_07540</name>
</gene>
<evidence type="ECO:0000313" key="1">
    <source>
        <dbReference type="EMBL" id="GAA4241376.1"/>
    </source>
</evidence>
<dbReference type="Proteomes" id="UP001501682">
    <property type="component" value="Unassembled WGS sequence"/>
</dbReference>
<sequence>MDGGSNNVGVGLNNPTAKLDVNGTARIRTVNIGAATDNILTRDTSGNIRRRTAAEIVTAAGISNITTSNGLSKSGNDVRLGGTITTNTNVLISGTNDLNFDSNTLVVDGGSNNVGVGLNNPTAKLDVNGTARIRTVNNGDATDNILTRDSSGNIRKRTAAEIVAAGGGNEDNIYYTNGTLTSNRIVNLNTNTIDFSGSANDAFQVDGSTFTIDADTNRIGIGMSDPEERLNVLNGIIQVGRASSTHAQIETNRIEAGKNTGSVALTVNDSGGNANITFNNTDRIPDINGNAARISVNVDSSTNAAMSFEIAEGVTAGTAVTTSTEMTLTTTGLGIGTTGPSEKLDINGTARVRDLSNSQNRIVYADSQGVLNIRSTRSATFARGTSANYNSSDDWRRITSLSSALDVRNGDVILVNWSTIVKLTGASTTDTLNFEVRLTGSGGCSDISLSGGDFSEINHDDFKGYHGTSGANSSCEGTYTISLWGRNLGSDSWSYKESNVTATVN</sequence>
<organism evidence="1 2">
    <name type="scientific">Winogradskyella damuponensis</name>
    <dbReference type="NCBI Taxonomy" id="943939"/>
    <lineage>
        <taxon>Bacteria</taxon>
        <taxon>Pseudomonadati</taxon>
        <taxon>Bacteroidota</taxon>
        <taxon>Flavobacteriia</taxon>
        <taxon>Flavobacteriales</taxon>
        <taxon>Flavobacteriaceae</taxon>
        <taxon>Winogradskyella</taxon>
    </lineage>
</organism>